<protein>
    <submittedName>
        <fullName evidence="1">Uncharacterized protein</fullName>
    </submittedName>
</protein>
<dbReference type="AlphaFoldDB" id="F7VJ21"/>
<evidence type="ECO:0000313" key="1">
    <source>
        <dbReference type="EMBL" id="GAA10366.1"/>
    </source>
</evidence>
<accession>F7VJ21</accession>
<proteinExistence type="predicted"/>
<evidence type="ECO:0000313" key="2">
    <source>
        <dbReference type="Proteomes" id="UP000004319"/>
    </source>
</evidence>
<reference evidence="1 2" key="1">
    <citation type="journal article" date="2011" name="Biochem. Biophys. Res. Commun.">
        <title>Increased number of Arginine-based salt bridges contributes to the thermotolerance of thermotolerant acetic acid bacteria, Acetobacter tropicalis SKU1100.</title>
        <authorList>
            <person name="Matsutani M."/>
            <person name="Hirakawa H."/>
            <person name="Nishikura M."/>
            <person name="Soemphol W."/>
            <person name="Ali I.A.I."/>
            <person name="Yakushi T."/>
            <person name="Matsushita K."/>
        </authorList>
    </citation>
    <scope>NUCLEOTIDE SEQUENCE [LARGE SCALE GENOMIC DNA]</scope>
    <source>
        <strain evidence="1 2">NBRC 101654</strain>
    </source>
</reference>
<organism evidence="1 2">
    <name type="scientific">Acetobacter tropicalis NBRC 101654</name>
    <dbReference type="NCBI Taxonomy" id="749388"/>
    <lineage>
        <taxon>Bacteria</taxon>
        <taxon>Pseudomonadati</taxon>
        <taxon>Pseudomonadota</taxon>
        <taxon>Alphaproteobacteria</taxon>
        <taxon>Acetobacterales</taxon>
        <taxon>Acetobacteraceae</taxon>
        <taxon>Acetobacter</taxon>
    </lineage>
</organism>
<name>F7VJ21_9PROT</name>
<dbReference type="Proteomes" id="UP000004319">
    <property type="component" value="Unassembled WGS sequence"/>
</dbReference>
<dbReference type="EMBL" id="BABS01000234">
    <property type="protein sequence ID" value="GAA10366.1"/>
    <property type="molecule type" value="Genomic_DNA"/>
</dbReference>
<gene>
    <name evidence="1" type="ORF">ATPR_3370</name>
</gene>
<comment type="caution">
    <text evidence="1">The sequence shown here is derived from an EMBL/GenBank/DDBJ whole genome shotgun (WGS) entry which is preliminary data.</text>
</comment>
<sequence>MNSVNSCDPWRFAPSSTVRSPAHAWVSCSTTYATSHSS</sequence>